<dbReference type="AlphaFoldDB" id="A0AAP0VLA8"/>
<feature type="transmembrane region" description="Helical" evidence="2">
    <location>
        <begin position="463"/>
        <end position="482"/>
    </location>
</feature>
<dbReference type="Proteomes" id="UP000032541">
    <property type="component" value="Unassembled WGS sequence"/>
</dbReference>
<evidence type="ECO:0000256" key="2">
    <source>
        <dbReference type="SAM" id="Phobius"/>
    </source>
</evidence>
<organism evidence="3 4">
    <name type="scientific">Prevotella intermedia ZT</name>
    <dbReference type="NCBI Taxonomy" id="1347790"/>
    <lineage>
        <taxon>Bacteria</taxon>
        <taxon>Pseudomonadati</taxon>
        <taxon>Bacteroidota</taxon>
        <taxon>Bacteroidia</taxon>
        <taxon>Bacteroidales</taxon>
        <taxon>Prevotellaceae</taxon>
        <taxon>Prevotella</taxon>
    </lineage>
</organism>
<keyword evidence="2" id="KW-1133">Transmembrane helix</keyword>
<comment type="caution">
    <text evidence="3">The sequence shown here is derived from an EMBL/GenBank/DDBJ whole genome shotgun (WGS) entry which is preliminary data.</text>
</comment>
<sequence length="512" mass="58381">MGTNVTFYTKLTKYFCKLKHKKLLSKMKKMHRWFGLILCLFLIGFCVSGIILNHHEIFSNINVSRSLMPSSYAYKNWNQGLMRGTLAKGDSVIIYGENGFFLTDKLGVKIKDFNKGMPSGVELRNIKAITRTRSGEIWAVGNFQLFHLENNSWQTVDLDGLDTRLVDVTSRGDSVVVASRNHLWLSPNVGKQFRQIQLRAGTDHDGKVSLLRTVWLIHSGALFGTIGKLVGDAVAIVLIILCISGVWFFIARKTRAGKSQLKTLYWVHRRIGRITIVLTLFVTITGWFLRPPAMVAIVKGRVPALPFTVQDGNNPWNDQLRAVRYDSAEKDWLIYTSKGFYALQDLRSTPRPIKGTPKISYMGLSAFYQVNTGQWLVGSFNGLYLWSRNVQGGMPKVVPIDKDIMMVGFSNDFKEPFLIDYYEGTSSPKMPAQFQQLPMSLHIAALETHTGRIFTFLHDTSNVVYIAIIGLAIAWCLWTGYYRPRKNRKKHSKEKKPKKRRQQLRLENEESE</sequence>
<dbReference type="EMBL" id="ATMK01000005">
    <property type="protein sequence ID" value="KJJ87560.1"/>
    <property type="molecule type" value="Genomic_DNA"/>
</dbReference>
<accession>A0AAP0VLA8</accession>
<reference evidence="3 4" key="1">
    <citation type="journal article" date="2015" name="BMC Genomics">
        <title>Comparative genome analysis of Prevotella intermedia strain isolated from infected root canal reveals features related to pathogenicity and adaptation.</title>
        <authorList>
            <person name="Ruan Y."/>
            <person name="Shen L."/>
            <person name="Zou Y."/>
            <person name="Qi Z."/>
            <person name="Yin J."/>
            <person name="Jiang J."/>
            <person name="Guo L."/>
            <person name="He L."/>
            <person name="Chen Z."/>
            <person name="Tang Z."/>
            <person name="Qin S."/>
        </authorList>
    </citation>
    <scope>NUCLEOTIDE SEQUENCE [LARGE SCALE GENOMIC DNA]</scope>
    <source>
        <strain evidence="3 4">ZT</strain>
    </source>
</reference>
<protein>
    <submittedName>
        <fullName evidence="3">Peptidase</fullName>
    </submittedName>
</protein>
<dbReference type="Pfam" id="PF03929">
    <property type="entry name" value="PepSY_TM"/>
    <property type="match status" value="1"/>
</dbReference>
<keyword evidence="2" id="KW-0812">Transmembrane</keyword>
<keyword evidence="2" id="KW-0472">Membrane</keyword>
<evidence type="ECO:0000313" key="3">
    <source>
        <dbReference type="EMBL" id="KJJ87560.1"/>
    </source>
</evidence>
<feature type="compositionally biased region" description="Basic residues" evidence="1">
    <location>
        <begin position="488"/>
        <end position="503"/>
    </location>
</feature>
<evidence type="ECO:0000256" key="1">
    <source>
        <dbReference type="SAM" id="MobiDB-lite"/>
    </source>
</evidence>
<feature type="region of interest" description="Disordered" evidence="1">
    <location>
        <begin position="488"/>
        <end position="512"/>
    </location>
</feature>
<feature type="transmembrane region" description="Helical" evidence="2">
    <location>
        <begin position="271"/>
        <end position="289"/>
    </location>
</feature>
<name>A0AAP0VLA8_PREIN</name>
<dbReference type="InterPro" id="IPR005625">
    <property type="entry name" value="PepSY-ass_TM"/>
</dbReference>
<evidence type="ECO:0000313" key="4">
    <source>
        <dbReference type="Proteomes" id="UP000032541"/>
    </source>
</evidence>
<dbReference type="PANTHER" id="PTHR34219">
    <property type="entry name" value="IRON-REGULATED INNER MEMBRANE PROTEIN-RELATED"/>
    <property type="match status" value="1"/>
</dbReference>
<feature type="transmembrane region" description="Helical" evidence="2">
    <location>
        <begin position="229"/>
        <end position="250"/>
    </location>
</feature>
<proteinExistence type="predicted"/>
<gene>
    <name evidence="3" type="ORF">M573_105059</name>
</gene>